<evidence type="ECO:0000313" key="3">
    <source>
        <dbReference type="Proteomes" id="UP000234271"/>
    </source>
</evidence>
<dbReference type="KEGG" id="blep:AL038_11520"/>
<proteinExistence type="predicted"/>
<feature type="coiled-coil region" evidence="1">
    <location>
        <begin position="4"/>
        <end position="51"/>
    </location>
</feature>
<dbReference type="EMBL" id="CP018889">
    <property type="protein sequence ID" value="AUI69469.1"/>
    <property type="molecule type" value="Genomic_DNA"/>
</dbReference>
<protein>
    <submittedName>
        <fullName evidence="2">Uncharacterized protein</fullName>
    </submittedName>
</protein>
<keyword evidence="3" id="KW-1185">Reference proteome</keyword>
<keyword evidence="1" id="KW-0175">Coiled coil</keyword>
<sequence length="174" mass="20142">MKTEKEIEDRIRKLEDEQSRQEFDLRDLEEIARLEENLKRVNESAVTAAKKPVTQNKEGVEIERLEHDLEVINQTPVASIPLAQKKTIEPQSFDDDQFTIDLPKTTESTGAKVGYIICLMFNVQKPTEWTEDGGGGWRESGKGFCYATLEQAKTRLEFLRAKWPDYPIELRKRL</sequence>
<organism evidence="2 3">
    <name type="scientific">Beggiatoa leptomitoformis</name>
    <dbReference type="NCBI Taxonomy" id="288004"/>
    <lineage>
        <taxon>Bacteria</taxon>
        <taxon>Pseudomonadati</taxon>
        <taxon>Pseudomonadota</taxon>
        <taxon>Gammaproteobacteria</taxon>
        <taxon>Thiotrichales</taxon>
        <taxon>Thiotrichaceae</taxon>
        <taxon>Beggiatoa</taxon>
    </lineage>
</organism>
<dbReference type="RefSeq" id="WP_062152988.1">
    <property type="nucleotide sequence ID" value="NZ_CP012373.2"/>
</dbReference>
<dbReference type="OrthoDB" id="5625911at2"/>
<accession>A0A2N9YGF3</accession>
<reference evidence="3" key="1">
    <citation type="submission" date="2016-12" db="EMBL/GenBank/DDBJ databases">
        <title>Complete Genome Sequence of Beggiatoa leptomitiformis D-401.</title>
        <authorList>
            <person name="Fomenkov A."/>
            <person name="Vincze T."/>
            <person name="Grabovich M."/>
            <person name="Anton B.P."/>
            <person name="Dubinina G."/>
            <person name="Orlova M."/>
            <person name="Belousova E."/>
            <person name="Roberts R.J."/>
        </authorList>
    </citation>
    <scope>NUCLEOTIDE SEQUENCE [LARGE SCALE GENOMIC DNA]</scope>
    <source>
        <strain evidence="3">D-401</strain>
    </source>
</reference>
<dbReference type="Proteomes" id="UP000234271">
    <property type="component" value="Chromosome"/>
</dbReference>
<evidence type="ECO:0000313" key="2">
    <source>
        <dbReference type="EMBL" id="AUI69469.1"/>
    </source>
</evidence>
<gene>
    <name evidence="2" type="ORF">BLE401_12755</name>
</gene>
<name>A0A2N9YGF3_9GAMM</name>
<dbReference type="AlphaFoldDB" id="A0A2N9YGF3"/>
<evidence type="ECO:0000256" key="1">
    <source>
        <dbReference type="SAM" id="Coils"/>
    </source>
</evidence>